<sequence length="610" mass="67883">MSTKITPPVPLVPLLSRDNALDLDSLGSDDLMTYIQYPGIAKGHLIAPQWRGRARDGQAIDETANQDVDDRLEYDDNGDPWMPIPIVNSKVVALDQGEVFYSYRYSEDGGNTFTDESLRLFFYVGKRPWMSRLLLPVAHLKESHDRCVDVNSDPVLDGATLTTVPYQAMAEGDELAFVWAGYRPGSPTPIVETYYKTVSAEEVGHPLEWHLPYARLQIIKNGYALMSYSVTYADPVDPAAPQTYSAEQRIAGVPPSEPLLPLLSVVGHAGGQIDPSLYPFGVPLRIPPYADPQVGDTVVVYADGENSSIQLSMQLDITNVESAILELRLDARWLQAHYGEEVSLSYQYARAGASLSSDALVLTVRRQLRLLAPVVKDAQPYDDDGSGIRKGWITASNAQNGVLIDIPEQDEIARGDRRWMVWSGHDGDHEVDRPIDGSDWRYKIVSGVIPADLGKWVTIRYAVVPVGESDPHWSPPFVLEIRNFEGGWPSLQAESPKVSDGQNGIRLSQVGQFMVFKVSYWQFMDEGQLLKAHISGIRDSDGETVSRTMRDESEPVTEDEFYDGQVLVKVSGDFIQQLRIGEQFDVTFEVSFDKGNSYKSFGVKAFKLLE</sequence>
<dbReference type="Proteomes" id="UP000037931">
    <property type="component" value="Unassembled WGS sequence"/>
</dbReference>
<gene>
    <name evidence="1" type="ORF">PF66_02764</name>
</gene>
<name>A0A0N0VK02_9PSED</name>
<accession>A0A0N0VK02</accession>
<proteinExistence type="predicted"/>
<dbReference type="RefSeq" id="WP_054062975.1">
    <property type="nucleotide sequence ID" value="NZ_JSYZ01000009.1"/>
</dbReference>
<keyword evidence="2" id="KW-1185">Reference proteome</keyword>
<evidence type="ECO:0000313" key="2">
    <source>
        <dbReference type="Proteomes" id="UP000037931"/>
    </source>
</evidence>
<dbReference type="EMBL" id="JSYZ01000009">
    <property type="protein sequence ID" value="KPA90702.1"/>
    <property type="molecule type" value="Genomic_DNA"/>
</dbReference>
<dbReference type="AlphaFoldDB" id="A0A0N0VK02"/>
<organism evidence="1 2">
    <name type="scientific">Pseudomonas asplenii</name>
    <dbReference type="NCBI Taxonomy" id="53407"/>
    <lineage>
        <taxon>Bacteria</taxon>
        <taxon>Pseudomonadati</taxon>
        <taxon>Pseudomonadota</taxon>
        <taxon>Gammaproteobacteria</taxon>
        <taxon>Pseudomonadales</taxon>
        <taxon>Pseudomonadaceae</taxon>
        <taxon>Pseudomonas</taxon>
    </lineage>
</organism>
<protein>
    <submittedName>
        <fullName evidence="1">Uncharacterized protein</fullName>
    </submittedName>
</protein>
<dbReference type="STRING" id="50340.PF66_02764"/>
<evidence type="ECO:0000313" key="1">
    <source>
        <dbReference type="EMBL" id="KPA90702.1"/>
    </source>
</evidence>
<comment type="caution">
    <text evidence="1">The sequence shown here is derived from an EMBL/GenBank/DDBJ whole genome shotgun (WGS) entry which is preliminary data.</text>
</comment>
<dbReference type="OrthoDB" id="7015712at2"/>
<reference evidence="1 2" key="1">
    <citation type="journal article" date="2015" name="PLoS ONE">
        <title>Rice-Infecting Pseudomonas Genomes Are Highly Accessorized and Harbor Multiple Putative Virulence Mechanisms to Cause Sheath Brown Rot.</title>
        <authorList>
            <person name="Quibod I.L."/>
            <person name="Grande G."/>
            <person name="Oreiro E.G."/>
            <person name="Borja F.N."/>
            <person name="Dossa G.S."/>
            <person name="Mauleon R."/>
            <person name="Cruz C.V."/>
            <person name="Oliva R."/>
        </authorList>
    </citation>
    <scope>NUCLEOTIDE SEQUENCE [LARGE SCALE GENOMIC DNA]</scope>
    <source>
        <strain evidence="1 2">IRRI 6609</strain>
    </source>
</reference>
<dbReference type="PATRIC" id="fig|50340.43.peg.6156"/>